<dbReference type="Proteomes" id="UP001500909">
    <property type="component" value="Unassembled WGS sequence"/>
</dbReference>
<sequence>MRWNAFSTQQCKWCGQPREQQDTGRPGEYCDTKCRQAAYRARKKSSCDTELYDHWLRENLDAAEQEIRQLRASLAGSAQCEEPLRRLIALRQHVDQMCAVAVGRTRHRGASWQAVAELLAMNKDHARKKYGPEAVGRALSRRPPRPPAAQAGGTDAGPPGPRHTSPLPQHTAPTTAPDHEDAHETAAEDRPAGTGDLASVLSNLQRASDHTLRTLGEATGLSASFLSRVMSGERFPTWRATALIARACGADPEVLRRVWEDAGARRERKEDPHALLSALRYLHQRAGTPSPWAIAVSSSHTLNQEAITAALAGSLLLPWEDTQRLIHVLDGEPAYFEPLWQAAAAHQPVTPQPARSAPPAIPSTAPTHGRISDLCTAYNATLKTTTTRLFHTRRILPAPIPALAHPGL</sequence>
<dbReference type="Pfam" id="PF13560">
    <property type="entry name" value="HTH_31"/>
    <property type="match status" value="1"/>
</dbReference>
<dbReference type="RefSeq" id="WP_346094329.1">
    <property type="nucleotide sequence ID" value="NZ_BAAABY010000011.1"/>
</dbReference>
<dbReference type="CDD" id="cd00093">
    <property type="entry name" value="HTH_XRE"/>
    <property type="match status" value="1"/>
</dbReference>
<evidence type="ECO:0000259" key="2">
    <source>
        <dbReference type="SMART" id="SM00530"/>
    </source>
</evidence>
<keyword evidence="4" id="KW-1185">Reference proteome</keyword>
<dbReference type="EMBL" id="BAAABY010000011">
    <property type="protein sequence ID" value="GAA0454090.1"/>
    <property type="molecule type" value="Genomic_DNA"/>
</dbReference>
<reference evidence="3 4" key="1">
    <citation type="journal article" date="2019" name="Int. J. Syst. Evol. Microbiol.">
        <title>The Global Catalogue of Microorganisms (GCM) 10K type strain sequencing project: providing services to taxonomists for standard genome sequencing and annotation.</title>
        <authorList>
            <consortium name="The Broad Institute Genomics Platform"/>
            <consortium name="The Broad Institute Genome Sequencing Center for Infectious Disease"/>
            <person name="Wu L."/>
            <person name="Ma J."/>
        </authorList>
    </citation>
    <scope>NUCLEOTIDE SEQUENCE [LARGE SCALE GENOMIC DNA]</scope>
    <source>
        <strain evidence="3 4">JCM 4805</strain>
    </source>
</reference>
<feature type="compositionally biased region" description="Basic and acidic residues" evidence="1">
    <location>
        <begin position="177"/>
        <end position="191"/>
    </location>
</feature>
<dbReference type="InterPro" id="IPR010982">
    <property type="entry name" value="Lambda_DNA-bd_dom_sf"/>
</dbReference>
<evidence type="ECO:0000256" key="1">
    <source>
        <dbReference type="SAM" id="MobiDB-lite"/>
    </source>
</evidence>
<feature type="region of interest" description="Disordered" evidence="1">
    <location>
        <begin position="134"/>
        <end position="196"/>
    </location>
</feature>
<accession>A0ABN0ZNV5</accession>
<name>A0ABN0ZNV5_9ACTN</name>
<protein>
    <recommendedName>
        <fullName evidence="2">HTH cro/C1-type domain-containing protein</fullName>
    </recommendedName>
</protein>
<gene>
    <name evidence="3" type="ORF">GCM10010361_17690</name>
</gene>
<dbReference type="InterPro" id="IPR001387">
    <property type="entry name" value="Cro/C1-type_HTH"/>
</dbReference>
<evidence type="ECO:0000313" key="4">
    <source>
        <dbReference type="Proteomes" id="UP001500909"/>
    </source>
</evidence>
<feature type="domain" description="HTH cro/C1-type" evidence="2">
    <location>
        <begin position="200"/>
        <end position="255"/>
    </location>
</feature>
<evidence type="ECO:0000313" key="3">
    <source>
        <dbReference type="EMBL" id="GAA0454090.1"/>
    </source>
</evidence>
<organism evidence="3 4">
    <name type="scientific">Streptomyces olivaceiscleroticus</name>
    <dbReference type="NCBI Taxonomy" id="68245"/>
    <lineage>
        <taxon>Bacteria</taxon>
        <taxon>Bacillati</taxon>
        <taxon>Actinomycetota</taxon>
        <taxon>Actinomycetes</taxon>
        <taxon>Kitasatosporales</taxon>
        <taxon>Streptomycetaceae</taxon>
        <taxon>Streptomyces</taxon>
    </lineage>
</organism>
<comment type="caution">
    <text evidence="3">The sequence shown here is derived from an EMBL/GenBank/DDBJ whole genome shotgun (WGS) entry which is preliminary data.</text>
</comment>
<dbReference type="SUPFAM" id="SSF47413">
    <property type="entry name" value="lambda repressor-like DNA-binding domains"/>
    <property type="match status" value="1"/>
</dbReference>
<proteinExistence type="predicted"/>
<dbReference type="SMART" id="SM00530">
    <property type="entry name" value="HTH_XRE"/>
    <property type="match status" value="1"/>
</dbReference>